<evidence type="ECO:0000313" key="1">
    <source>
        <dbReference type="EMBL" id="OIN89276.1"/>
    </source>
</evidence>
<dbReference type="Pfam" id="PF26317">
    <property type="entry name" value="CntK_N"/>
    <property type="match status" value="1"/>
</dbReference>
<evidence type="ECO:0008006" key="3">
    <source>
        <dbReference type="Google" id="ProtNLM"/>
    </source>
</evidence>
<dbReference type="Proteomes" id="UP000183144">
    <property type="component" value="Unassembled WGS sequence"/>
</dbReference>
<dbReference type="AlphaFoldDB" id="A0A1J4RSJ2"/>
<organism evidence="1 2">
    <name type="scientific">Candidatus Beckwithbacteria bacterium CG1_02_47_37</name>
    <dbReference type="NCBI Taxonomy" id="1805034"/>
    <lineage>
        <taxon>Bacteria</taxon>
        <taxon>Candidatus Beckwithiibacteriota</taxon>
    </lineage>
</organism>
<gene>
    <name evidence="1" type="ORF">AUJ59_02055</name>
</gene>
<name>A0A1J4RSJ2_9BACT</name>
<accession>A0A1J4RSJ2</accession>
<comment type="caution">
    <text evidence="1">The sequence shown here is derived from an EMBL/GenBank/DDBJ whole genome shotgun (WGS) entry which is preliminary data.</text>
</comment>
<reference evidence="1 2" key="1">
    <citation type="journal article" date="2016" name="Environ. Microbiol.">
        <title>Genomic resolution of a cold subsurface aquifer community provides metabolic insights for novel microbes adapted to high CO concentrations.</title>
        <authorList>
            <person name="Probst A.J."/>
            <person name="Castelle C.J."/>
            <person name="Singh A."/>
            <person name="Brown C.T."/>
            <person name="Anantharaman K."/>
            <person name="Sharon I."/>
            <person name="Hug L.A."/>
            <person name="Burstein D."/>
            <person name="Emerson J.B."/>
            <person name="Thomas B.C."/>
            <person name="Banfield J.F."/>
        </authorList>
    </citation>
    <scope>NUCLEOTIDE SEQUENCE [LARGE SCALE GENOMIC DNA]</scope>
    <source>
        <strain evidence="1">CG1_02_47_37</strain>
    </source>
</reference>
<dbReference type="EMBL" id="MNUI01000036">
    <property type="protein sequence ID" value="OIN89276.1"/>
    <property type="molecule type" value="Genomic_DNA"/>
</dbReference>
<sequence>MQETYSIYDPGGNTTALVNRLILDPILKRKINDNIMAKNTKVEQIGFIDPDGYRLEMAGGEFCGNATRCAAFYYLKDRQGKIKIQVSGVAKKLLAGINTDKTVWAQMPFLANPVTNRLGYTAINLEGITQVISNSSPGKLKAKLILKKLGLLTSVAAAGVMFISKNQSIIKLDPFVWVRDIKTFFNETACASGTAAAGYYLARKLNRAADFSILQPSKQILNVSVQLKPLQVKISGQVKIIKKNLSITL</sequence>
<dbReference type="InterPro" id="IPR058944">
    <property type="entry name" value="CntK-like"/>
</dbReference>
<dbReference type="STRING" id="1805034.AUJ59_02055"/>
<dbReference type="SUPFAM" id="SSF54506">
    <property type="entry name" value="Diaminopimelate epimerase-like"/>
    <property type="match status" value="1"/>
</dbReference>
<proteinExistence type="predicted"/>
<evidence type="ECO:0000313" key="2">
    <source>
        <dbReference type="Proteomes" id="UP000183144"/>
    </source>
</evidence>
<protein>
    <recommendedName>
        <fullName evidence="3">Diaminopimelate epimerase</fullName>
    </recommendedName>
</protein>